<protein>
    <submittedName>
        <fullName evidence="4">Class I poly(R)-hydroxyalkanoic acid synthase</fullName>
    </submittedName>
</protein>
<dbReference type="Pfam" id="PF07167">
    <property type="entry name" value="PhaC_N"/>
    <property type="match status" value="1"/>
</dbReference>
<feature type="domain" description="Poly-beta-hydroxybutyrate polymerase N-terminal" evidence="3">
    <location>
        <begin position="28"/>
        <end position="194"/>
    </location>
</feature>
<evidence type="ECO:0000313" key="4">
    <source>
        <dbReference type="EMBL" id="GAA5088151.1"/>
    </source>
</evidence>
<dbReference type="Proteomes" id="UP001500227">
    <property type="component" value="Unassembled WGS sequence"/>
</dbReference>
<dbReference type="PANTHER" id="PTHR36837:SF5">
    <property type="entry name" value="POLY-3-HYDROXYBUTYRATE SYNTHASE"/>
    <property type="match status" value="1"/>
</dbReference>
<reference evidence="5" key="1">
    <citation type="journal article" date="2019" name="Int. J. Syst. Evol. Microbiol.">
        <title>The Global Catalogue of Microorganisms (GCM) 10K type strain sequencing project: providing services to taxonomists for standard genome sequencing and annotation.</title>
        <authorList>
            <consortium name="The Broad Institute Genomics Platform"/>
            <consortium name="The Broad Institute Genome Sequencing Center for Infectious Disease"/>
            <person name="Wu L."/>
            <person name="Ma J."/>
        </authorList>
    </citation>
    <scope>NUCLEOTIDE SEQUENCE [LARGE SCALE GENOMIC DNA]</scope>
    <source>
        <strain evidence="5">JCM 18423</strain>
    </source>
</reference>
<keyword evidence="5" id="KW-1185">Reference proteome</keyword>
<evidence type="ECO:0000256" key="2">
    <source>
        <dbReference type="ARBA" id="ARBA00023315"/>
    </source>
</evidence>
<sequence length="524" mass="58829">MQIQQDFLRSWQELNQLAQKGELKPLRNRRFRAEAWSQDQSSLLSAHVWQLYADTLEKMAYAVTDSPQVQSRLAFAAMQWAEALSPANYLFTNPDALQTAVQTQGQSLIQGLQNFFHDAQRGRMQQTDESKFAVGENLAVTPGAVVYENELLQLIQYQPQQSSVYETPLFIVPPNINKYYILDLQQENSFVRYALEQGMQVYLISWRNPLPNDDDGILDATWGDYLEHGILQSMQVAQDISGAAKLNALGFCVGGTMLASALSLAKARGENSVQSMTLLTSMLDFHDVGIMRVFVDEASALLREWMLSGSKIMLASDLATTFSFLRPSELVWNYVTSNYLKGETPPAFDILYWNADSTNLGGAFYTWYFRNTYLENNLKVPGKVKVDNIPIDFSQLSLPTYMYASIDDHIVPWRTAYASTALLPGADRFVLGASGHIAGVINPPAQNRRHYWAYDTAETAVFPGMADDWLAAAPKHDGSWWGDWVQWLVSHAGKKKTAPKTLGNKNYPVIEDAPGRYVKVRAVA</sequence>
<dbReference type="Gene3D" id="3.40.50.1820">
    <property type="entry name" value="alpha/beta hydrolase"/>
    <property type="match status" value="1"/>
</dbReference>
<dbReference type="PANTHER" id="PTHR36837">
    <property type="entry name" value="POLY(3-HYDROXYALKANOATE) POLYMERASE SUBUNIT PHAC"/>
    <property type="match status" value="1"/>
</dbReference>
<accession>A0ABP9LZT7</accession>
<organism evidence="4 5">
    <name type="scientific">Paenalcaligenes hermetiae</name>
    <dbReference type="NCBI Taxonomy" id="1157987"/>
    <lineage>
        <taxon>Bacteria</taxon>
        <taxon>Pseudomonadati</taxon>
        <taxon>Pseudomonadota</taxon>
        <taxon>Betaproteobacteria</taxon>
        <taxon>Burkholderiales</taxon>
        <taxon>Alcaligenaceae</taxon>
        <taxon>Paenalcaligenes</taxon>
    </lineage>
</organism>
<evidence type="ECO:0000256" key="1">
    <source>
        <dbReference type="ARBA" id="ARBA00022679"/>
    </source>
</evidence>
<keyword evidence="2" id="KW-0012">Acyltransferase</keyword>
<dbReference type="InterPro" id="IPR029058">
    <property type="entry name" value="AB_hydrolase_fold"/>
</dbReference>
<keyword evidence="1" id="KW-0808">Transferase</keyword>
<gene>
    <name evidence="4" type="primary">phaC</name>
    <name evidence="4" type="ORF">GCM10023337_09400</name>
</gene>
<evidence type="ECO:0000259" key="3">
    <source>
        <dbReference type="Pfam" id="PF07167"/>
    </source>
</evidence>
<proteinExistence type="predicted"/>
<dbReference type="InterPro" id="IPR051321">
    <property type="entry name" value="PHA/PHB_synthase"/>
</dbReference>
<name>A0ABP9LZT7_9BURK</name>
<dbReference type="EMBL" id="BAABKD010000008">
    <property type="protein sequence ID" value="GAA5088151.1"/>
    <property type="molecule type" value="Genomic_DNA"/>
</dbReference>
<dbReference type="SUPFAM" id="SSF53474">
    <property type="entry name" value="alpha/beta-Hydrolases"/>
    <property type="match status" value="1"/>
</dbReference>
<dbReference type="InterPro" id="IPR010941">
    <property type="entry name" value="PhaC_N"/>
</dbReference>
<comment type="caution">
    <text evidence="4">The sequence shown here is derived from an EMBL/GenBank/DDBJ whole genome shotgun (WGS) entry which is preliminary data.</text>
</comment>
<evidence type="ECO:0000313" key="5">
    <source>
        <dbReference type="Proteomes" id="UP001500227"/>
    </source>
</evidence>